<evidence type="ECO:0000256" key="1">
    <source>
        <dbReference type="SAM" id="SignalP"/>
    </source>
</evidence>
<gene>
    <name evidence="2" type="ORF">Pcinc_005681</name>
</gene>
<dbReference type="AlphaFoldDB" id="A0AAE1GEN8"/>
<proteinExistence type="predicted"/>
<sequence>MFTLLLTAILLALSTSQCLTKGVDGQGPPNWKTCRSCSCSEVGNTCYNPDSAPETCDDLIDVKCKGNGKRDCKCCINCKTTTECMAANGECRPMGACKAGETADSTINCVTGSSCTCCVEPPPVCNFQIDCIPIGDICVGVDPDLGCGDCNFAKESCCIMH</sequence>
<protein>
    <submittedName>
        <fullName evidence="2">Uncharacterized protein</fullName>
    </submittedName>
</protein>
<evidence type="ECO:0000313" key="3">
    <source>
        <dbReference type="Proteomes" id="UP001286313"/>
    </source>
</evidence>
<keyword evidence="1" id="KW-0732">Signal</keyword>
<dbReference type="EMBL" id="JAWQEG010000429">
    <property type="protein sequence ID" value="KAK3890372.1"/>
    <property type="molecule type" value="Genomic_DNA"/>
</dbReference>
<evidence type="ECO:0000313" key="2">
    <source>
        <dbReference type="EMBL" id="KAK3890372.1"/>
    </source>
</evidence>
<keyword evidence="3" id="KW-1185">Reference proteome</keyword>
<comment type="caution">
    <text evidence="2">The sequence shown here is derived from an EMBL/GenBank/DDBJ whole genome shotgun (WGS) entry which is preliminary data.</text>
</comment>
<reference evidence="2" key="1">
    <citation type="submission" date="2023-10" db="EMBL/GenBank/DDBJ databases">
        <title>Genome assemblies of two species of porcelain crab, Petrolisthes cinctipes and Petrolisthes manimaculis (Anomura: Porcellanidae).</title>
        <authorList>
            <person name="Angst P."/>
        </authorList>
    </citation>
    <scope>NUCLEOTIDE SEQUENCE</scope>
    <source>
        <strain evidence="2">PB745_01</strain>
        <tissue evidence="2">Gill</tissue>
    </source>
</reference>
<feature type="signal peptide" evidence="1">
    <location>
        <begin position="1"/>
        <end position="25"/>
    </location>
</feature>
<organism evidence="2 3">
    <name type="scientific">Petrolisthes cinctipes</name>
    <name type="common">Flat porcelain crab</name>
    <dbReference type="NCBI Taxonomy" id="88211"/>
    <lineage>
        <taxon>Eukaryota</taxon>
        <taxon>Metazoa</taxon>
        <taxon>Ecdysozoa</taxon>
        <taxon>Arthropoda</taxon>
        <taxon>Crustacea</taxon>
        <taxon>Multicrustacea</taxon>
        <taxon>Malacostraca</taxon>
        <taxon>Eumalacostraca</taxon>
        <taxon>Eucarida</taxon>
        <taxon>Decapoda</taxon>
        <taxon>Pleocyemata</taxon>
        <taxon>Anomura</taxon>
        <taxon>Galatheoidea</taxon>
        <taxon>Porcellanidae</taxon>
        <taxon>Petrolisthes</taxon>
    </lineage>
</organism>
<name>A0AAE1GEN8_PETCI</name>
<dbReference type="Proteomes" id="UP001286313">
    <property type="component" value="Unassembled WGS sequence"/>
</dbReference>
<feature type="chain" id="PRO_5042270180" evidence="1">
    <location>
        <begin position="26"/>
        <end position="161"/>
    </location>
</feature>
<accession>A0AAE1GEN8</accession>